<name>A0A8X7PTB7_BRACI</name>
<dbReference type="PANTHER" id="PTHR36375:SF1">
    <property type="entry name" value="OS05G0459300 PROTEIN"/>
    <property type="match status" value="1"/>
</dbReference>
<evidence type="ECO:0000256" key="1">
    <source>
        <dbReference type="SAM" id="MobiDB-lite"/>
    </source>
</evidence>
<feature type="region of interest" description="Disordered" evidence="1">
    <location>
        <begin position="1"/>
        <end position="26"/>
    </location>
</feature>
<evidence type="ECO:0000313" key="3">
    <source>
        <dbReference type="EMBL" id="KAG2258034.1"/>
    </source>
</evidence>
<comment type="caution">
    <text evidence="3">The sequence shown here is derived from an EMBL/GenBank/DDBJ whole genome shotgun (WGS) entry which is preliminary data.</text>
</comment>
<dbReference type="PANTHER" id="PTHR36375">
    <property type="entry name" value="OS05G0459300 PROTEIN"/>
    <property type="match status" value="1"/>
</dbReference>
<dbReference type="OrthoDB" id="736665at2759"/>
<sequence>MGEKEKKSKKKKNKDSKSSPDISFKPSSDVKGLKFGGQIIVKSFTLRRARTLELLKLLSLPSPSPPPLLSTAAYIPTNFTILAHQAWHTLTLGLGTRKSSSGLRVRIRGDEDEVAAADGGLWPSEIPLGEVNKKMIRKLKNWEMARFKFRKGCLTFYVYAVRNAGSEGFAAAEDLKVILQAVVALKDFMDHTAMLVMPHQKAINYSSCPPLPWLTSIIELALFFSLF</sequence>
<reference evidence="3 4" key="1">
    <citation type="submission" date="2020-02" db="EMBL/GenBank/DDBJ databases">
        <authorList>
            <person name="Ma Q."/>
            <person name="Huang Y."/>
            <person name="Song X."/>
            <person name="Pei D."/>
        </authorList>
    </citation>
    <scope>NUCLEOTIDE SEQUENCE [LARGE SCALE GENOMIC DNA]</scope>
    <source>
        <strain evidence="3">Sxm20200214</strain>
        <tissue evidence="3">Leaf</tissue>
    </source>
</reference>
<evidence type="ECO:0000259" key="2">
    <source>
        <dbReference type="Pfam" id="PF25236"/>
    </source>
</evidence>
<accession>A0A8X7PTB7</accession>
<keyword evidence="4" id="KW-1185">Reference proteome</keyword>
<dbReference type="InterPro" id="IPR057173">
    <property type="entry name" value="DUF7851"/>
</dbReference>
<feature type="domain" description="DUF7851" evidence="2">
    <location>
        <begin position="20"/>
        <end position="204"/>
    </location>
</feature>
<dbReference type="Proteomes" id="UP000886595">
    <property type="component" value="Unassembled WGS sequence"/>
</dbReference>
<dbReference type="AlphaFoldDB" id="A0A8X7PTB7"/>
<proteinExistence type="predicted"/>
<gene>
    <name evidence="3" type="ORF">Bca52824_077328</name>
</gene>
<dbReference type="Pfam" id="PF25236">
    <property type="entry name" value="DUF7851"/>
    <property type="match status" value="1"/>
</dbReference>
<dbReference type="EMBL" id="JAAMPC010000015">
    <property type="protein sequence ID" value="KAG2258034.1"/>
    <property type="molecule type" value="Genomic_DNA"/>
</dbReference>
<evidence type="ECO:0000313" key="4">
    <source>
        <dbReference type="Proteomes" id="UP000886595"/>
    </source>
</evidence>
<organism evidence="3 4">
    <name type="scientific">Brassica carinata</name>
    <name type="common">Ethiopian mustard</name>
    <name type="synonym">Abyssinian cabbage</name>
    <dbReference type="NCBI Taxonomy" id="52824"/>
    <lineage>
        <taxon>Eukaryota</taxon>
        <taxon>Viridiplantae</taxon>
        <taxon>Streptophyta</taxon>
        <taxon>Embryophyta</taxon>
        <taxon>Tracheophyta</taxon>
        <taxon>Spermatophyta</taxon>
        <taxon>Magnoliopsida</taxon>
        <taxon>eudicotyledons</taxon>
        <taxon>Gunneridae</taxon>
        <taxon>Pentapetalae</taxon>
        <taxon>rosids</taxon>
        <taxon>malvids</taxon>
        <taxon>Brassicales</taxon>
        <taxon>Brassicaceae</taxon>
        <taxon>Brassiceae</taxon>
        <taxon>Brassica</taxon>
    </lineage>
</organism>
<protein>
    <recommendedName>
        <fullName evidence="2">DUF7851 domain-containing protein</fullName>
    </recommendedName>
</protein>